<keyword evidence="5 8" id="KW-0812">Transmembrane</keyword>
<feature type="transmembrane region" description="Helical" evidence="8">
    <location>
        <begin position="326"/>
        <end position="344"/>
    </location>
</feature>
<evidence type="ECO:0000256" key="8">
    <source>
        <dbReference type="SAM" id="Phobius"/>
    </source>
</evidence>
<feature type="transmembrane region" description="Helical" evidence="8">
    <location>
        <begin position="54"/>
        <end position="72"/>
    </location>
</feature>
<dbReference type="EMBL" id="LGYO01000008">
    <property type="protein sequence ID" value="KNZ42788.1"/>
    <property type="molecule type" value="Genomic_DNA"/>
</dbReference>
<evidence type="ECO:0000256" key="1">
    <source>
        <dbReference type="ARBA" id="ARBA00004651"/>
    </source>
</evidence>
<keyword evidence="10" id="KW-1185">Reference proteome</keyword>
<comment type="subcellular location">
    <subcellularLocation>
        <location evidence="1">Cell membrane</location>
        <topology evidence="1">Multi-pass membrane protein</topology>
    </subcellularLocation>
</comment>
<keyword evidence="6 8" id="KW-1133">Transmembrane helix</keyword>
<evidence type="ECO:0000313" key="10">
    <source>
        <dbReference type="Proteomes" id="UP000036873"/>
    </source>
</evidence>
<evidence type="ECO:0000256" key="2">
    <source>
        <dbReference type="ARBA" id="ARBA00009773"/>
    </source>
</evidence>
<name>A0A0L6U2P7_9FIRM</name>
<sequence length="412" mass="46121">MEETVKLKLDMELIKKYSYILVGALLLIFIYKILDNFGTVANTFLNTLRGIIKILMPILIGLVLAYFLFRPMRGIEKFIYKLLPKSRKHPGGVRLGAILIVYIITITLIVLFFYATIPSVFDSLTGLINQMPDSLVKIDEMLGRTMAKGGPAQDILAGLNGTIDGLQNLTSRDIMNQITSYFGTNPDSIKEISNVAFIFVKGTVGFIISFFIVFFIGLYLMLDKEKVFQQVDRFAKAVMSKKIYNGSHWAGITIDDIFYKYFTGKILTSMLIGFLFYLGLLMIGVEYAPLFGMIVGVTNVIPYFGPIIGAVPAVVITLIDDPIKAVWVAICIIIVQQFDGNVLAPNVLGKIVELNPFWVLISVIIGGSLFGILGLFVAIPMCAVIKVFIEEALTRWERKKERLLWDDFSEIK</sequence>
<feature type="transmembrane region" description="Helical" evidence="8">
    <location>
        <begin position="195"/>
        <end position="220"/>
    </location>
</feature>
<reference evidence="10" key="1">
    <citation type="submission" date="2015-07" db="EMBL/GenBank/DDBJ databases">
        <title>Draft genome sequence of Acetobacterium bakii DSM 8293, a potential psychrophilic chemical producer through syngas fermentation.</title>
        <authorList>
            <person name="Song Y."/>
            <person name="Hwang S."/>
            <person name="Cho B.-K."/>
        </authorList>
    </citation>
    <scope>NUCLEOTIDE SEQUENCE [LARGE SCALE GENOMIC DNA]</scope>
    <source>
        <strain evidence="10">DSM 8239</strain>
    </source>
</reference>
<evidence type="ECO:0008006" key="11">
    <source>
        <dbReference type="Google" id="ProtNLM"/>
    </source>
</evidence>
<gene>
    <name evidence="9" type="ORF">AKG39_03410</name>
</gene>
<organism evidence="9 10">
    <name type="scientific">Acetobacterium bakii</name>
    <dbReference type="NCBI Taxonomy" id="52689"/>
    <lineage>
        <taxon>Bacteria</taxon>
        <taxon>Bacillati</taxon>
        <taxon>Bacillota</taxon>
        <taxon>Clostridia</taxon>
        <taxon>Eubacteriales</taxon>
        <taxon>Eubacteriaceae</taxon>
        <taxon>Acetobacterium</taxon>
    </lineage>
</organism>
<feature type="transmembrane region" description="Helical" evidence="8">
    <location>
        <begin position="17"/>
        <end position="34"/>
    </location>
</feature>
<evidence type="ECO:0000313" key="9">
    <source>
        <dbReference type="EMBL" id="KNZ42788.1"/>
    </source>
</evidence>
<dbReference type="AlphaFoldDB" id="A0A0L6U2P7"/>
<evidence type="ECO:0000256" key="4">
    <source>
        <dbReference type="ARBA" id="ARBA00022475"/>
    </source>
</evidence>
<feature type="transmembrane region" description="Helical" evidence="8">
    <location>
        <begin position="300"/>
        <end position="319"/>
    </location>
</feature>
<evidence type="ECO:0000256" key="7">
    <source>
        <dbReference type="ARBA" id="ARBA00023136"/>
    </source>
</evidence>
<dbReference type="GO" id="GO:0005886">
    <property type="term" value="C:plasma membrane"/>
    <property type="evidence" value="ECO:0007669"/>
    <property type="project" value="UniProtKB-SubCell"/>
</dbReference>
<keyword evidence="4" id="KW-1003">Cell membrane</keyword>
<feature type="transmembrane region" description="Helical" evidence="8">
    <location>
        <begin position="266"/>
        <end position="288"/>
    </location>
</feature>
<protein>
    <recommendedName>
        <fullName evidence="11">Permease</fullName>
    </recommendedName>
</protein>
<accession>A0A0L6U2P7</accession>
<keyword evidence="7 8" id="KW-0472">Membrane</keyword>
<dbReference type="GO" id="GO:0055085">
    <property type="term" value="P:transmembrane transport"/>
    <property type="evidence" value="ECO:0007669"/>
    <property type="project" value="TreeGrafter"/>
</dbReference>
<evidence type="ECO:0000256" key="5">
    <source>
        <dbReference type="ARBA" id="ARBA00022692"/>
    </source>
</evidence>
<comment type="similarity">
    <text evidence="2">Belongs to the autoinducer-2 exporter (AI-2E) (TC 2.A.86) family.</text>
</comment>
<dbReference type="OrthoDB" id="9793390at2"/>
<dbReference type="PANTHER" id="PTHR21716:SF53">
    <property type="entry name" value="PERMEASE PERM-RELATED"/>
    <property type="match status" value="1"/>
</dbReference>
<proteinExistence type="inferred from homology"/>
<dbReference type="STRING" id="52689.AKG39_03410"/>
<feature type="transmembrane region" description="Helical" evidence="8">
    <location>
        <begin position="356"/>
        <end position="389"/>
    </location>
</feature>
<dbReference type="Proteomes" id="UP000036873">
    <property type="component" value="Unassembled WGS sequence"/>
</dbReference>
<keyword evidence="3" id="KW-0813">Transport</keyword>
<dbReference type="PANTHER" id="PTHR21716">
    <property type="entry name" value="TRANSMEMBRANE PROTEIN"/>
    <property type="match status" value="1"/>
</dbReference>
<dbReference type="InterPro" id="IPR002549">
    <property type="entry name" value="AI-2E-like"/>
</dbReference>
<evidence type="ECO:0000256" key="6">
    <source>
        <dbReference type="ARBA" id="ARBA00022989"/>
    </source>
</evidence>
<comment type="caution">
    <text evidence="9">The sequence shown here is derived from an EMBL/GenBank/DDBJ whole genome shotgun (WGS) entry which is preliminary data.</text>
</comment>
<feature type="transmembrane region" description="Helical" evidence="8">
    <location>
        <begin position="93"/>
        <end position="117"/>
    </location>
</feature>
<dbReference type="Pfam" id="PF01594">
    <property type="entry name" value="AI-2E_transport"/>
    <property type="match status" value="1"/>
</dbReference>
<evidence type="ECO:0000256" key="3">
    <source>
        <dbReference type="ARBA" id="ARBA00022448"/>
    </source>
</evidence>